<evidence type="ECO:0000313" key="2">
    <source>
        <dbReference type="EMBL" id="CAF1794615.1"/>
    </source>
</evidence>
<reference evidence="2" key="1">
    <citation type="submission" date="2021-01" db="EMBL/GenBank/DDBJ databases">
        <authorList>
            <consortium name="Genoscope - CEA"/>
            <person name="William W."/>
        </authorList>
    </citation>
    <scope>NUCLEOTIDE SEQUENCE</scope>
</reference>
<protein>
    <submittedName>
        <fullName evidence="2">(rape) hypothetical protein</fullName>
    </submittedName>
</protein>
<accession>A0A816JBY6</accession>
<keyword evidence="1" id="KW-1133">Transmembrane helix</keyword>
<proteinExistence type="predicted"/>
<dbReference type="AlphaFoldDB" id="A0A816JBY6"/>
<gene>
    <name evidence="2" type="ORF">DARMORV10_C09P75740.1</name>
</gene>
<keyword evidence="1" id="KW-0812">Transmembrane</keyword>
<evidence type="ECO:0000256" key="1">
    <source>
        <dbReference type="SAM" id="Phobius"/>
    </source>
</evidence>
<organism evidence="2">
    <name type="scientific">Brassica napus</name>
    <name type="common">Rape</name>
    <dbReference type="NCBI Taxonomy" id="3708"/>
    <lineage>
        <taxon>Eukaryota</taxon>
        <taxon>Viridiplantae</taxon>
        <taxon>Streptophyta</taxon>
        <taxon>Embryophyta</taxon>
        <taxon>Tracheophyta</taxon>
        <taxon>Spermatophyta</taxon>
        <taxon>Magnoliopsida</taxon>
        <taxon>eudicotyledons</taxon>
        <taxon>Gunneridae</taxon>
        <taxon>Pentapetalae</taxon>
        <taxon>rosids</taxon>
        <taxon>malvids</taxon>
        <taxon>Brassicales</taxon>
        <taxon>Brassicaceae</taxon>
        <taxon>Brassiceae</taxon>
        <taxon>Brassica</taxon>
    </lineage>
</organism>
<keyword evidence="1" id="KW-0472">Membrane</keyword>
<sequence>MATDNTVLRDYEGATAFSVNASLAERAIEPALVMQLASSETILSYTGSSCSLDGVHSQHFFGTGIILRAWDLLWWTKTLLPFLHLMLCCRLLLFQSRFLERWFFFILFTTML</sequence>
<dbReference type="EMBL" id="HG994373">
    <property type="protein sequence ID" value="CAF1794615.1"/>
    <property type="molecule type" value="Genomic_DNA"/>
</dbReference>
<feature type="transmembrane region" description="Helical" evidence="1">
    <location>
        <begin position="72"/>
        <end position="93"/>
    </location>
</feature>
<dbReference type="Proteomes" id="UP001295469">
    <property type="component" value="Chromosome C09"/>
</dbReference>
<name>A0A816JBY6_BRANA</name>